<dbReference type="OrthoDB" id="9802795at2"/>
<evidence type="ECO:0000256" key="4">
    <source>
        <dbReference type="ARBA" id="ARBA00022839"/>
    </source>
</evidence>
<dbReference type="GO" id="GO:0005737">
    <property type="term" value="C:cytoplasm"/>
    <property type="evidence" value="ECO:0007669"/>
    <property type="project" value="UniProtKB-SubCell"/>
</dbReference>
<evidence type="ECO:0000256" key="3">
    <source>
        <dbReference type="ARBA" id="ARBA00022801"/>
    </source>
</evidence>
<evidence type="ECO:0000256" key="6">
    <source>
        <dbReference type="RuleBase" id="RU004355"/>
    </source>
</evidence>
<feature type="domain" description="OB-fold nucleic acid binding" evidence="8">
    <location>
        <begin position="5"/>
        <end position="99"/>
    </location>
</feature>
<dbReference type="RefSeq" id="WP_015752188.1">
    <property type="nucleotide sequence ID" value="NC_013223.1"/>
</dbReference>
<evidence type="ECO:0000259" key="7">
    <source>
        <dbReference type="Pfam" id="PF02601"/>
    </source>
</evidence>
<protein>
    <recommendedName>
        <fullName evidence="5">Exodeoxyribonuclease 7 large subunit</fullName>
        <ecNumber evidence="5">3.1.11.6</ecNumber>
    </recommendedName>
    <alternativeName>
        <fullName evidence="5">Exodeoxyribonuclease VII large subunit</fullName>
        <shortName evidence="5">Exonuclease VII large subunit</shortName>
    </alternativeName>
</protein>
<dbReference type="EMBL" id="CP001734">
    <property type="protein sequence ID" value="ACV69045.1"/>
    <property type="molecule type" value="Genomic_DNA"/>
</dbReference>
<proteinExistence type="inferred from homology"/>
<dbReference type="Proteomes" id="UP000001052">
    <property type="component" value="Chromosome"/>
</dbReference>
<dbReference type="PANTHER" id="PTHR30008:SF0">
    <property type="entry name" value="EXODEOXYRIBONUCLEASE 7 LARGE SUBUNIT"/>
    <property type="match status" value="1"/>
</dbReference>
<dbReference type="EC" id="3.1.11.6" evidence="5"/>
<dbReference type="GO" id="GO:0008855">
    <property type="term" value="F:exodeoxyribonuclease VII activity"/>
    <property type="evidence" value="ECO:0007669"/>
    <property type="project" value="UniProtKB-UniRule"/>
</dbReference>
<keyword evidence="10" id="KW-1185">Reference proteome</keyword>
<keyword evidence="2 5" id="KW-0540">Nuclease</keyword>
<name>C8X3P8_DESRD</name>
<dbReference type="KEGG" id="drt:Dret_1761"/>
<dbReference type="STRING" id="485915.Dret_1761"/>
<keyword evidence="3 5" id="KW-0378">Hydrolase</keyword>
<dbReference type="eggNOG" id="COG1570">
    <property type="taxonomic scope" value="Bacteria"/>
</dbReference>
<evidence type="ECO:0000256" key="5">
    <source>
        <dbReference type="HAMAP-Rule" id="MF_00378"/>
    </source>
</evidence>
<dbReference type="InterPro" id="IPR025824">
    <property type="entry name" value="OB-fold_nuc-bd_dom"/>
</dbReference>
<comment type="similarity">
    <text evidence="5 6">Belongs to the XseA family.</text>
</comment>
<accession>C8X3P8</accession>
<gene>
    <name evidence="5" type="primary">xseA</name>
    <name evidence="9" type="ordered locus">Dret_1761</name>
</gene>
<keyword evidence="1 5" id="KW-0963">Cytoplasm</keyword>
<evidence type="ECO:0000313" key="10">
    <source>
        <dbReference type="Proteomes" id="UP000001052"/>
    </source>
</evidence>
<sequence>MQHVFSVQELTQAVKGVVEGQFPLVWVRGQVSNLSRPGSGHIYFTLKDELAQLKVVWFKGNQWQTPALESLHNGQEIVCAGRLSVYPPQGTYQLIAEWVQDQGIGRLQAAFEALKQKMEAKGYFAQDRKRPLPPHPQRVAVVTAPQGAAVRDFLRLAGERGRPAAIRIYPSLMQGEGAEDNVIGALEQVQLDEWAEVVVITRGGGSLEDLWTFNTEAVAEAVAHFPLPTVAAIGHERDVTIVDLIADSRAATPSHAAQLVWPLRQELVQEVDEWEMRLDKAWMVQWRHAQRRFAELEKGLGWLSPRRRLQRMDKECHRLGHALVRTGRRFVTQQESRAHDSSEALLHRVRRHFGRTATERLEHAGRRLLHCRSNHFNAVAHRLEIQTSALAHLDPKAPLRHGFSLVSRVDTGELVTSAAQVAPEDFLQVQTGDGAYRVRATAGDTAASSGQETET</sequence>
<dbReference type="PANTHER" id="PTHR30008">
    <property type="entry name" value="EXODEOXYRIBONUCLEASE 7 LARGE SUBUNIT"/>
    <property type="match status" value="1"/>
</dbReference>
<comment type="function">
    <text evidence="5">Bidirectionally degrades single-stranded DNA into large acid-insoluble oligonucleotides, which are then degraded further into small acid-soluble oligonucleotides.</text>
</comment>
<dbReference type="HOGENOM" id="CLU_023625_3_1_7"/>
<reference evidence="10" key="1">
    <citation type="submission" date="2009-09" db="EMBL/GenBank/DDBJ databases">
        <title>The complete chromosome of Desulfohalobium retbaense DSM 5692.</title>
        <authorList>
            <consortium name="US DOE Joint Genome Institute (JGI-PGF)"/>
            <person name="Lucas S."/>
            <person name="Copeland A."/>
            <person name="Lapidus A."/>
            <person name="Glavina del Rio T."/>
            <person name="Dalin E."/>
            <person name="Tice H."/>
            <person name="Bruce D."/>
            <person name="Goodwin L."/>
            <person name="Pitluck S."/>
            <person name="Kyrpides N."/>
            <person name="Mavromatis K."/>
            <person name="Ivanova N."/>
            <person name="Mikhailova N."/>
            <person name="Munk A.C."/>
            <person name="Brettin T."/>
            <person name="Detter J.C."/>
            <person name="Han C."/>
            <person name="Tapia R."/>
            <person name="Larimer F."/>
            <person name="Land M."/>
            <person name="Hauser L."/>
            <person name="Markowitz V."/>
            <person name="Cheng J.-F."/>
            <person name="Hugenholtz P."/>
            <person name="Woyke T."/>
            <person name="Wu D."/>
            <person name="Spring S."/>
            <person name="Klenk H.-P."/>
            <person name="Eisen J.A."/>
        </authorList>
    </citation>
    <scope>NUCLEOTIDE SEQUENCE [LARGE SCALE GENOMIC DNA]</scope>
    <source>
        <strain evidence="10">DSM 5692</strain>
    </source>
</reference>
<dbReference type="GO" id="GO:0009318">
    <property type="term" value="C:exodeoxyribonuclease VII complex"/>
    <property type="evidence" value="ECO:0007669"/>
    <property type="project" value="UniProtKB-UniRule"/>
</dbReference>
<dbReference type="NCBIfam" id="TIGR00237">
    <property type="entry name" value="xseA"/>
    <property type="match status" value="1"/>
</dbReference>
<dbReference type="GO" id="GO:0006308">
    <property type="term" value="P:DNA catabolic process"/>
    <property type="evidence" value="ECO:0007669"/>
    <property type="project" value="UniProtKB-UniRule"/>
</dbReference>
<organism evidence="9 10">
    <name type="scientific">Desulfohalobium retbaense (strain ATCC 49708 / DSM 5692 / JCM 16813 / HR100)</name>
    <dbReference type="NCBI Taxonomy" id="485915"/>
    <lineage>
        <taxon>Bacteria</taxon>
        <taxon>Pseudomonadati</taxon>
        <taxon>Thermodesulfobacteriota</taxon>
        <taxon>Desulfovibrionia</taxon>
        <taxon>Desulfovibrionales</taxon>
        <taxon>Desulfohalobiaceae</taxon>
        <taxon>Desulfohalobium</taxon>
    </lineage>
</organism>
<dbReference type="HAMAP" id="MF_00378">
    <property type="entry name" value="Exonuc_7_L"/>
    <property type="match status" value="1"/>
</dbReference>
<reference evidence="9 10" key="2">
    <citation type="journal article" date="2010" name="Stand. Genomic Sci.">
        <title>Complete genome sequence of Desulfohalobium retbaense type strain (HR(100)).</title>
        <authorList>
            <person name="Spring S."/>
            <person name="Nolan M."/>
            <person name="Lapidus A."/>
            <person name="Glavina Del Rio T."/>
            <person name="Copeland A."/>
            <person name="Tice H."/>
            <person name="Cheng J.F."/>
            <person name="Lucas S."/>
            <person name="Land M."/>
            <person name="Chen F."/>
            <person name="Bruce D."/>
            <person name="Goodwin L."/>
            <person name="Pitluck S."/>
            <person name="Ivanova N."/>
            <person name="Mavromatis K."/>
            <person name="Mikhailova N."/>
            <person name="Pati A."/>
            <person name="Chen A."/>
            <person name="Palaniappan K."/>
            <person name="Hauser L."/>
            <person name="Chang Y.J."/>
            <person name="Jeffries C.D."/>
            <person name="Munk C."/>
            <person name="Kiss H."/>
            <person name="Chain P."/>
            <person name="Han C."/>
            <person name="Brettin T."/>
            <person name="Detter J.C."/>
            <person name="Schuler E."/>
            <person name="Goker M."/>
            <person name="Rohde M."/>
            <person name="Bristow J."/>
            <person name="Eisen J.A."/>
            <person name="Markowitz V."/>
            <person name="Hugenholtz P."/>
            <person name="Kyrpides N.C."/>
            <person name="Klenk H.P."/>
        </authorList>
    </citation>
    <scope>NUCLEOTIDE SEQUENCE [LARGE SCALE GENOMIC DNA]</scope>
    <source>
        <strain evidence="9 10">DSM 5692</strain>
    </source>
</reference>
<dbReference type="GO" id="GO:0003676">
    <property type="term" value="F:nucleic acid binding"/>
    <property type="evidence" value="ECO:0007669"/>
    <property type="project" value="InterPro"/>
</dbReference>
<dbReference type="Pfam" id="PF13742">
    <property type="entry name" value="tRNA_anti_2"/>
    <property type="match status" value="1"/>
</dbReference>
<evidence type="ECO:0000313" key="9">
    <source>
        <dbReference type="EMBL" id="ACV69045.1"/>
    </source>
</evidence>
<dbReference type="Pfam" id="PF02601">
    <property type="entry name" value="Exonuc_VII_L"/>
    <property type="match status" value="1"/>
</dbReference>
<evidence type="ECO:0000259" key="8">
    <source>
        <dbReference type="Pfam" id="PF13742"/>
    </source>
</evidence>
<dbReference type="CDD" id="cd04489">
    <property type="entry name" value="ExoVII_LU_OBF"/>
    <property type="match status" value="1"/>
</dbReference>
<evidence type="ECO:0000256" key="2">
    <source>
        <dbReference type="ARBA" id="ARBA00022722"/>
    </source>
</evidence>
<comment type="subcellular location">
    <subcellularLocation>
        <location evidence="5 6">Cytoplasm</location>
    </subcellularLocation>
</comment>
<dbReference type="AlphaFoldDB" id="C8X3P8"/>
<feature type="domain" description="Exonuclease VII large subunit C-terminal" evidence="7">
    <location>
        <begin position="123"/>
        <end position="438"/>
    </location>
</feature>
<evidence type="ECO:0000256" key="1">
    <source>
        <dbReference type="ARBA" id="ARBA00022490"/>
    </source>
</evidence>
<dbReference type="InterPro" id="IPR003753">
    <property type="entry name" value="Exonuc_VII_L"/>
</dbReference>
<keyword evidence="4 5" id="KW-0269">Exonuclease</keyword>
<comment type="catalytic activity">
    <reaction evidence="5 6">
        <text>Exonucleolytic cleavage in either 5'- to 3'- or 3'- to 5'-direction to yield nucleoside 5'-phosphates.</text>
        <dbReference type="EC" id="3.1.11.6"/>
    </reaction>
</comment>
<comment type="subunit">
    <text evidence="5">Heterooligomer composed of large and small subunits.</text>
</comment>
<dbReference type="InterPro" id="IPR020579">
    <property type="entry name" value="Exonuc_VII_lsu_C"/>
</dbReference>